<reference evidence="1" key="1">
    <citation type="journal article" date="2021" name="PeerJ">
        <title>Extensive microbial diversity within the chicken gut microbiome revealed by metagenomics and culture.</title>
        <authorList>
            <person name="Gilroy R."/>
            <person name="Ravi A."/>
            <person name="Getino M."/>
            <person name="Pursley I."/>
            <person name="Horton D.L."/>
            <person name="Alikhan N.F."/>
            <person name="Baker D."/>
            <person name="Gharbi K."/>
            <person name="Hall N."/>
            <person name="Watson M."/>
            <person name="Adriaenssens E.M."/>
            <person name="Foster-Nyarko E."/>
            <person name="Jarju S."/>
            <person name="Secka A."/>
            <person name="Antonio M."/>
            <person name="Oren A."/>
            <person name="Chaudhuri R.R."/>
            <person name="La Ragione R."/>
            <person name="Hildebrand F."/>
            <person name="Pallen M.J."/>
        </authorList>
    </citation>
    <scope>NUCLEOTIDE SEQUENCE</scope>
    <source>
        <strain evidence="1">CHK186-16707</strain>
    </source>
</reference>
<name>A0A9D2HCR2_9BACT</name>
<dbReference type="AlphaFoldDB" id="A0A9D2HCR2"/>
<organism evidence="1 2">
    <name type="scientific">Candidatus Mailhella merdigallinarum</name>
    <dbReference type="NCBI Taxonomy" id="2838658"/>
    <lineage>
        <taxon>Bacteria</taxon>
        <taxon>Pseudomonadati</taxon>
        <taxon>Thermodesulfobacteriota</taxon>
        <taxon>Desulfovibrionia</taxon>
        <taxon>Desulfovibrionales</taxon>
        <taxon>Desulfovibrionaceae</taxon>
        <taxon>Mailhella</taxon>
    </lineage>
</organism>
<gene>
    <name evidence="1" type="primary">rdgC</name>
    <name evidence="1" type="ORF">H9962_06615</name>
</gene>
<protein>
    <submittedName>
        <fullName evidence="1">Recombination-associated protein RdgC</fullName>
    </submittedName>
</protein>
<evidence type="ECO:0000313" key="1">
    <source>
        <dbReference type="EMBL" id="HJA08843.1"/>
    </source>
</evidence>
<dbReference type="EMBL" id="DXAN01000023">
    <property type="protein sequence ID" value="HJA08843.1"/>
    <property type="molecule type" value="Genomic_DNA"/>
</dbReference>
<dbReference type="InterPro" id="IPR007476">
    <property type="entry name" value="RdgC"/>
</dbReference>
<dbReference type="Pfam" id="PF04381">
    <property type="entry name" value="RdgC"/>
    <property type="match status" value="1"/>
</dbReference>
<proteinExistence type="predicted"/>
<dbReference type="GO" id="GO:0006310">
    <property type="term" value="P:DNA recombination"/>
    <property type="evidence" value="ECO:0007669"/>
    <property type="project" value="InterPro"/>
</dbReference>
<dbReference type="Proteomes" id="UP000824225">
    <property type="component" value="Unassembled WGS sequence"/>
</dbReference>
<comment type="caution">
    <text evidence="1">The sequence shown here is derived from an EMBL/GenBank/DDBJ whole genome shotgun (WGS) entry which is preliminary data.</text>
</comment>
<reference evidence="1" key="2">
    <citation type="submission" date="2021-04" db="EMBL/GenBank/DDBJ databases">
        <authorList>
            <person name="Gilroy R."/>
        </authorList>
    </citation>
    <scope>NUCLEOTIDE SEQUENCE</scope>
    <source>
        <strain evidence="1">CHK186-16707</strain>
    </source>
</reference>
<accession>A0A9D2HCR2</accession>
<evidence type="ECO:0000313" key="2">
    <source>
        <dbReference type="Proteomes" id="UP000824225"/>
    </source>
</evidence>
<sequence length="204" mass="23743">MSFLKSSTSFTRFRLVDEVPADLWAAIPDKLKQFAFQDIDDIPQERSFGWVNFDDMLDTTWRLSPPEKADYITFSLRLDTRRIPPAVLKKHTRIAVQEEEARIREQGKKFVGRERKKELAEQVKLRLMSRFLPIPAEFQVVWATRSGRVYLASTQNKVIELFLDYFVRTFDLHLEQLLPYGLALSLLGDEASARLDGVESTKFL</sequence>